<dbReference type="InterPro" id="IPR051122">
    <property type="entry name" value="SDR_DHRS6-like"/>
</dbReference>
<proteinExistence type="inferred from homology"/>
<evidence type="ECO:0000313" key="4">
    <source>
        <dbReference type="EMBL" id="GLW73793.1"/>
    </source>
</evidence>
<dbReference type="PANTHER" id="PTHR43477">
    <property type="entry name" value="DIHYDROANTICAPSIN 7-DEHYDROGENASE"/>
    <property type="match status" value="1"/>
</dbReference>
<evidence type="ECO:0000256" key="2">
    <source>
        <dbReference type="ARBA" id="ARBA00023002"/>
    </source>
</evidence>
<dbReference type="InterPro" id="IPR036291">
    <property type="entry name" value="NAD(P)-bd_dom_sf"/>
</dbReference>
<dbReference type="GO" id="GO:0016491">
    <property type="term" value="F:oxidoreductase activity"/>
    <property type="evidence" value="ECO:0007669"/>
    <property type="project" value="UniProtKB-KW"/>
</dbReference>
<dbReference type="InterPro" id="IPR020904">
    <property type="entry name" value="Sc_DH/Rdtase_CS"/>
</dbReference>
<dbReference type="InterPro" id="IPR002347">
    <property type="entry name" value="SDR_fam"/>
</dbReference>
<dbReference type="FunFam" id="3.40.50.720:FF:000084">
    <property type="entry name" value="Short-chain dehydrogenase reductase"/>
    <property type="match status" value="1"/>
</dbReference>
<dbReference type="EMBL" id="BSSA01000028">
    <property type="protein sequence ID" value="GLW73793.1"/>
    <property type="molecule type" value="Genomic_DNA"/>
</dbReference>
<accession>A0A9W6QF99</accession>
<comment type="similarity">
    <text evidence="1 3">Belongs to the short-chain dehydrogenases/reductases (SDR) family.</text>
</comment>
<dbReference type="PRINTS" id="PR00081">
    <property type="entry name" value="GDHRDH"/>
</dbReference>
<comment type="caution">
    <text evidence="4">The sequence shown here is derived from an EMBL/GenBank/DDBJ whole genome shotgun (WGS) entry which is preliminary data.</text>
</comment>
<keyword evidence="2" id="KW-0560">Oxidoreductase</keyword>
<dbReference type="PANTHER" id="PTHR43477:SF1">
    <property type="entry name" value="DIHYDROANTICAPSIN 7-DEHYDROGENASE"/>
    <property type="match status" value="1"/>
</dbReference>
<dbReference type="PRINTS" id="PR00080">
    <property type="entry name" value="SDRFAMILY"/>
</dbReference>
<dbReference type="Proteomes" id="UP001165041">
    <property type="component" value="Unassembled WGS sequence"/>
</dbReference>
<name>A0A9W6QF99_9ACTN</name>
<dbReference type="AlphaFoldDB" id="A0A9W6QF99"/>
<reference evidence="4" key="1">
    <citation type="submission" date="2023-02" db="EMBL/GenBank/DDBJ databases">
        <title>Kitasatospora phosalacinea NBRC 14627.</title>
        <authorList>
            <person name="Ichikawa N."/>
            <person name="Sato H."/>
            <person name="Tonouchi N."/>
        </authorList>
    </citation>
    <scope>NUCLEOTIDE SEQUENCE</scope>
    <source>
        <strain evidence="4">NBRC 14627</strain>
    </source>
</reference>
<sequence>MNEPEFAGLAAVVTGGASPVGLATARLLAARGARVACLDLRPGTVPEPLIRAHVDVTDSESVRAGMVWAAELLGGIDVLVNNAETVPRGGTEDASDEEWRQAFEVNVLGVLRTSRAALPHLRRSAAPVIVNTCSAAAGTGLPDRVLYSASKGALLSMTRAMAADLAAEGIRVCCVSPGPVDAPHLLPKQRTGSQEHRPADAEQRTAAAIAYLASPLAAAATGTDLPVA</sequence>
<dbReference type="Pfam" id="PF00106">
    <property type="entry name" value="adh_short"/>
    <property type="match status" value="1"/>
</dbReference>
<organism evidence="4 5">
    <name type="scientific">Kitasatospora phosalacinea</name>
    <dbReference type="NCBI Taxonomy" id="2065"/>
    <lineage>
        <taxon>Bacteria</taxon>
        <taxon>Bacillati</taxon>
        <taxon>Actinomycetota</taxon>
        <taxon>Actinomycetes</taxon>
        <taxon>Kitasatosporales</taxon>
        <taxon>Streptomycetaceae</taxon>
        <taxon>Kitasatospora</taxon>
    </lineage>
</organism>
<evidence type="ECO:0000256" key="3">
    <source>
        <dbReference type="RuleBase" id="RU000363"/>
    </source>
</evidence>
<dbReference type="RefSeq" id="WP_285739416.1">
    <property type="nucleotide sequence ID" value="NZ_BSSA01000028.1"/>
</dbReference>
<protein>
    <submittedName>
        <fullName evidence="4">Oxidoreductase</fullName>
    </submittedName>
</protein>
<dbReference type="PROSITE" id="PS00061">
    <property type="entry name" value="ADH_SHORT"/>
    <property type="match status" value="1"/>
</dbReference>
<evidence type="ECO:0000313" key="5">
    <source>
        <dbReference type="Proteomes" id="UP001165041"/>
    </source>
</evidence>
<gene>
    <name evidence="4" type="ORF">Kpho02_60910</name>
</gene>
<evidence type="ECO:0000256" key="1">
    <source>
        <dbReference type="ARBA" id="ARBA00006484"/>
    </source>
</evidence>
<dbReference type="CDD" id="cd05233">
    <property type="entry name" value="SDR_c"/>
    <property type="match status" value="1"/>
</dbReference>
<dbReference type="Gene3D" id="3.40.50.720">
    <property type="entry name" value="NAD(P)-binding Rossmann-like Domain"/>
    <property type="match status" value="1"/>
</dbReference>
<dbReference type="SUPFAM" id="SSF51735">
    <property type="entry name" value="NAD(P)-binding Rossmann-fold domains"/>
    <property type="match status" value="1"/>
</dbReference>